<keyword evidence="3" id="KW-1185">Reference proteome</keyword>
<dbReference type="InterPro" id="IPR018871">
    <property type="entry name" value="GLEYA_adhesin_domain"/>
</dbReference>
<dbReference type="Gene3D" id="2.60.120.1560">
    <property type="match status" value="1"/>
</dbReference>
<protein>
    <submittedName>
        <fullName evidence="2">Some similarities with uniprot</fullName>
    </submittedName>
</protein>
<accession>A0ABR4NLP9</accession>
<sequence>MNIHTKLKPFMNSSIFSIYITLLLLFIVNGDNTCNILSVNDDSSTINSIFGSTKQNPFPLGCNPEGVTHNPGLIAEIWQYDYINPYYFCPDKYDGSYCQMPWRPNEQKICWDPSYSDVNYPRYGYKQRKLIAKSENVTGVLNFNYTPKKGCTPFLNSLPINYNLAQQITTTNFTMILYGYFKPKKSDFYTFHIEGDDLLYLNFGAGNAFNCCQQESQSDKFGNYQAYSLWGSKHIKADLKVYLIGESYYPIRIFFNNRDYIAKFAMSFTIGNEKTVINDFTEYLYSVDKVTQNCQNDIMFSTTCYKGLITSTYRTEYSTFCTDLYHIPKTKTIYQIKLPCSYEDIEEECKTGFYDPIKNTCYPPNAITSSMISTSSTILLSSSLNQSSMITSSESRATVDSNSPSIPTITKSLGAQLSSRFSDAVTSPLFPLLPTSVYITNDHSTVQDDEYDYSQYDSKTSSIASIEEKSEVIGEGNNSESFEDDFRLFSEDDDLTGFYTRKDNISTPLDINISKDHSSYKSLKEELILTTNENSFSWSAVTSYNVQEGFGSSIIFSNSSRVYLSTISNRNSLTEVDSLLSLTQTSDTGQQEVSNTISLSSLLETVKESSSLSEQVNMSNFQSNLEHYLSNEWTESSNMTKRLTNSFDDTINRPDVLTSSFTSINSSGRMIFGGSSSVVEILNGNASKYVLVNYSKYHSTEIAFSEICNDSCSKSRGELKVSTRKAQMNSSFISISTILFDSSSYSSTVASRHITTMYLTSQTDDKEYTSISNELNNQLTPSSAISVPIINSNVQYSKQNHYIDNETYFMNICPRNASKTICENSNPASTTSTIFVHSIADQSLCYTAKLVSSPYKLVDATTMLSVEFDDSFSSQVEFDYTITVLENPISEMETPIFSSNLFPIASTNVTMFMVDEQETSELYGDLLINNLGIDKTVASQIEINWINTTLSQSLINYSNKIGDGVPVSNESHSNIDTSLGIFLIVGFLLAILV</sequence>
<evidence type="ECO:0000313" key="3">
    <source>
        <dbReference type="Proteomes" id="UP001623330"/>
    </source>
</evidence>
<dbReference type="InterPro" id="IPR037524">
    <property type="entry name" value="PA14/GLEYA"/>
</dbReference>
<name>A0ABR4NLP9_9SACH</name>
<evidence type="ECO:0000259" key="1">
    <source>
        <dbReference type="PROSITE" id="PS51820"/>
    </source>
</evidence>
<comment type="caution">
    <text evidence="2">The sequence shown here is derived from an EMBL/GenBank/DDBJ whole genome shotgun (WGS) entry which is preliminary data.</text>
</comment>
<evidence type="ECO:0000313" key="2">
    <source>
        <dbReference type="EMBL" id="KAL3228444.1"/>
    </source>
</evidence>
<organism evidence="2 3">
    <name type="scientific">Nakaseomyces bracarensis</name>
    <dbReference type="NCBI Taxonomy" id="273131"/>
    <lineage>
        <taxon>Eukaryota</taxon>
        <taxon>Fungi</taxon>
        <taxon>Dikarya</taxon>
        <taxon>Ascomycota</taxon>
        <taxon>Saccharomycotina</taxon>
        <taxon>Saccharomycetes</taxon>
        <taxon>Saccharomycetales</taxon>
        <taxon>Saccharomycetaceae</taxon>
        <taxon>Nakaseomyces</taxon>
    </lineage>
</organism>
<dbReference type="Pfam" id="PF10528">
    <property type="entry name" value="GLEYA"/>
    <property type="match status" value="1"/>
</dbReference>
<proteinExistence type="predicted"/>
<dbReference type="Proteomes" id="UP001623330">
    <property type="component" value="Unassembled WGS sequence"/>
</dbReference>
<feature type="domain" description="PA14" evidence="1">
    <location>
        <begin position="125"/>
        <end position="287"/>
    </location>
</feature>
<gene>
    <name evidence="2" type="ORF">RNJ44_02389</name>
</gene>
<dbReference type="EMBL" id="JBEVYD010000013">
    <property type="protein sequence ID" value="KAL3228444.1"/>
    <property type="molecule type" value="Genomic_DNA"/>
</dbReference>
<reference evidence="2 3" key="1">
    <citation type="submission" date="2024-05" db="EMBL/GenBank/DDBJ databases">
        <title>Long read based assembly of the Candida bracarensis genome reveals expanded adhesin content.</title>
        <authorList>
            <person name="Marcet-Houben M."/>
            <person name="Ksiezopolska E."/>
            <person name="Gabaldon T."/>
        </authorList>
    </citation>
    <scope>NUCLEOTIDE SEQUENCE [LARGE SCALE GENOMIC DNA]</scope>
    <source>
        <strain evidence="2 3">CBM6</strain>
    </source>
</reference>
<dbReference type="PROSITE" id="PS51820">
    <property type="entry name" value="PA14"/>
    <property type="match status" value="1"/>
</dbReference>